<evidence type="ECO:0000313" key="2">
    <source>
        <dbReference type="EMBL" id="MBY0755338.1"/>
    </source>
</evidence>
<name>A0ABS7KX03_CLOSR</name>
<dbReference type="Proteomes" id="UP001299068">
    <property type="component" value="Unassembled WGS sequence"/>
</dbReference>
<keyword evidence="1" id="KW-1133">Transmembrane helix</keyword>
<organism evidence="2 3">
    <name type="scientific">Clostridium sardiniense</name>
    <name type="common">Clostridium absonum</name>
    <dbReference type="NCBI Taxonomy" id="29369"/>
    <lineage>
        <taxon>Bacteria</taxon>
        <taxon>Bacillati</taxon>
        <taxon>Bacillota</taxon>
        <taxon>Clostridia</taxon>
        <taxon>Eubacteriales</taxon>
        <taxon>Clostridiaceae</taxon>
        <taxon>Clostridium</taxon>
    </lineage>
</organism>
<sequence>MGRRFTGSVFCLISVILFSTKYISAAIFGSNVVSWNAELFGAMLEYVGGTLNILSIISLIIGIAYLVTAEFKKE</sequence>
<comment type="caution">
    <text evidence="2">The sequence shown here is derived from an EMBL/GenBank/DDBJ whole genome shotgun (WGS) entry which is preliminary data.</text>
</comment>
<proteinExistence type="predicted"/>
<keyword evidence="3" id="KW-1185">Reference proteome</keyword>
<dbReference type="RefSeq" id="WP_221860536.1">
    <property type="nucleotide sequence ID" value="NZ_JAIKTU010000005.1"/>
</dbReference>
<protein>
    <submittedName>
        <fullName evidence="2">Uncharacterized protein</fullName>
    </submittedName>
</protein>
<gene>
    <name evidence="2" type="ORF">K5V21_07695</name>
</gene>
<evidence type="ECO:0000313" key="3">
    <source>
        <dbReference type="Proteomes" id="UP001299068"/>
    </source>
</evidence>
<accession>A0ABS7KX03</accession>
<reference evidence="2 3" key="1">
    <citation type="journal article" date="2021" name="Cell Host Microbe">
        <title>in vivo commensal control of Clostridioides difficile virulence.</title>
        <authorList>
            <person name="Girinathan B.P."/>
            <person name="Dibenedetto N."/>
            <person name="Worley J.N."/>
            <person name="Peltier J."/>
            <person name="Arrieta-Ortiz M.L."/>
            <person name="Rupa Christinal Immanuel S."/>
            <person name="Lavin R."/>
            <person name="Delaney M.L."/>
            <person name="Cummins C."/>
            <person name="Hoffmann M."/>
            <person name="Luo Y."/>
            <person name="Gonzalez-Escalona N."/>
            <person name="Allard M."/>
            <person name="Onderdonk A.B."/>
            <person name="Gerber G.K."/>
            <person name="Sonenshein A.L."/>
            <person name="Baliga N."/>
            <person name="Dupuy B."/>
            <person name="Bry L."/>
        </authorList>
    </citation>
    <scope>NUCLEOTIDE SEQUENCE [LARGE SCALE GENOMIC DNA]</scope>
    <source>
        <strain evidence="2 3">DSM 599</strain>
    </source>
</reference>
<evidence type="ECO:0000256" key="1">
    <source>
        <dbReference type="SAM" id="Phobius"/>
    </source>
</evidence>
<keyword evidence="1" id="KW-0472">Membrane</keyword>
<feature type="transmembrane region" description="Helical" evidence="1">
    <location>
        <begin position="49"/>
        <end position="68"/>
    </location>
</feature>
<keyword evidence="1" id="KW-0812">Transmembrane</keyword>
<dbReference type="EMBL" id="JAIKTU010000005">
    <property type="protein sequence ID" value="MBY0755338.1"/>
    <property type="molecule type" value="Genomic_DNA"/>
</dbReference>